<protein>
    <submittedName>
        <fullName evidence="3">Clr5 domain-containing protein</fullName>
    </submittedName>
</protein>
<dbReference type="Pfam" id="PF14420">
    <property type="entry name" value="Clr5"/>
    <property type="match status" value="1"/>
</dbReference>
<evidence type="ECO:0000256" key="1">
    <source>
        <dbReference type="SAM" id="MobiDB-lite"/>
    </source>
</evidence>
<evidence type="ECO:0000259" key="2">
    <source>
        <dbReference type="Pfam" id="PF14420"/>
    </source>
</evidence>
<gene>
    <name evidence="3" type="ORF">QBC42DRAFT_59141</name>
</gene>
<dbReference type="EMBL" id="MU864955">
    <property type="protein sequence ID" value="KAK4463833.1"/>
    <property type="molecule type" value="Genomic_DNA"/>
</dbReference>
<sequence>MTKPWDEYREIIIAEYKDQNKPLHVVQRTMEEKYGFKASTRAYRSRFDKWGIHKYTHRQHGHLDAGEDGEDLIADATAGLSLHARPDDSGHDIGSPVVGPPHLYNPNQPRPSMTAYGTTHVFKTESQLQYQYIPSMISMAQSTPRYASHQFGSAYDTYYPQETSYYPSNPMPYYQDRPDGMMGSTNPLSPNQTVSCKQEPQWDTTPSRSHH</sequence>
<name>A0AAV9HSY9_9PEZI</name>
<dbReference type="AlphaFoldDB" id="A0AAV9HSY9"/>
<reference evidence="3" key="1">
    <citation type="journal article" date="2023" name="Mol. Phylogenet. Evol.">
        <title>Genome-scale phylogeny and comparative genomics of the fungal order Sordariales.</title>
        <authorList>
            <person name="Hensen N."/>
            <person name="Bonometti L."/>
            <person name="Westerberg I."/>
            <person name="Brannstrom I.O."/>
            <person name="Guillou S."/>
            <person name="Cros-Aarteil S."/>
            <person name="Calhoun S."/>
            <person name="Haridas S."/>
            <person name="Kuo A."/>
            <person name="Mondo S."/>
            <person name="Pangilinan J."/>
            <person name="Riley R."/>
            <person name="LaButti K."/>
            <person name="Andreopoulos B."/>
            <person name="Lipzen A."/>
            <person name="Chen C."/>
            <person name="Yan M."/>
            <person name="Daum C."/>
            <person name="Ng V."/>
            <person name="Clum A."/>
            <person name="Steindorff A."/>
            <person name="Ohm R.A."/>
            <person name="Martin F."/>
            <person name="Silar P."/>
            <person name="Natvig D.O."/>
            <person name="Lalanne C."/>
            <person name="Gautier V."/>
            <person name="Ament-Velasquez S.L."/>
            <person name="Kruys A."/>
            <person name="Hutchinson M.I."/>
            <person name="Powell A.J."/>
            <person name="Barry K."/>
            <person name="Miller A.N."/>
            <person name="Grigoriev I.V."/>
            <person name="Debuchy R."/>
            <person name="Gladieux P."/>
            <person name="Hiltunen Thoren M."/>
            <person name="Johannesson H."/>
        </authorList>
    </citation>
    <scope>NUCLEOTIDE SEQUENCE</scope>
    <source>
        <strain evidence="3">PSN324</strain>
    </source>
</reference>
<organism evidence="3 4">
    <name type="scientific">Cladorrhinum samala</name>
    <dbReference type="NCBI Taxonomy" id="585594"/>
    <lineage>
        <taxon>Eukaryota</taxon>
        <taxon>Fungi</taxon>
        <taxon>Dikarya</taxon>
        <taxon>Ascomycota</taxon>
        <taxon>Pezizomycotina</taxon>
        <taxon>Sordariomycetes</taxon>
        <taxon>Sordariomycetidae</taxon>
        <taxon>Sordariales</taxon>
        <taxon>Podosporaceae</taxon>
        <taxon>Cladorrhinum</taxon>
    </lineage>
</organism>
<proteinExistence type="predicted"/>
<dbReference type="PANTHER" id="PTHR38788">
    <property type="entry name" value="CLR5 DOMAIN-CONTAINING PROTEIN"/>
    <property type="match status" value="1"/>
</dbReference>
<accession>A0AAV9HSY9</accession>
<dbReference type="InterPro" id="IPR025676">
    <property type="entry name" value="Clr5_dom"/>
</dbReference>
<dbReference type="PANTHER" id="PTHR38788:SF3">
    <property type="entry name" value="CLR5 DOMAIN-CONTAINING PROTEIN"/>
    <property type="match status" value="1"/>
</dbReference>
<comment type="caution">
    <text evidence="3">The sequence shown here is derived from an EMBL/GenBank/DDBJ whole genome shotgun (WGS) entry which is preliminary data.</text>
</comment>
<evidence type="ECO:0000313" key="4">
    <source>
        <dbReference type="Proteomes" id="UP001321749"/>
    </source>
</evidence>
<reference evidence="3" key="2">
    <citation type="submission" date="2023-06" db="EMBL/GenBank/DDBJ databases">
        <authorList>
            <consortium name="Lawrence Berkeley National Laboratory"/>
            <person name="Mondo S.J."/>
            <person name="Hensen N."/>
            <person name="Bonometti L."/>
            <person name="Westerberg I."/>
            <person name="Brannstrom I.O."/>
            <person name="Guillou S."/>
            <person name="Cros-Aarteil S."/>
            <person name="Calhoun S."/>
            <person name="Haridas S."/>
            <person name="Kuo A."/>
            <person name="Pangilinan J."/>
            <person name="Riley R."/>
            <person name="Labutti K."/>
            <person name="Andreopoulos B."/>
            <person name="Lipzen A."/>
            <person name="Chen C."/>
            <person name="Yanf M."/>
            <person name="Daum C."/>
            <person name="Ng V."/>
            <person name="Clum A."/>
            <person name="Steindorff A."/>
            <person name="Ohm R."/>
            <person name="Martin F."/>
            <person name="Silar P."/>
            <person name="Natvig D."/>
            <person name="Lalanne C."/>
            <person name="Gautier V."/>
            <person name="Ament-Velasquez S.L."/>
            <person name="Kruys A."/>
            <person name="Hutchinson M.I."/>
            <person name="Powell A.J."/>
            <person name="Barry K."/>
            <person name="Miller A.N."/>
            <person name="Grigoriev I.V."/>
            <person name="Debuchy R."/>
            <person name="Gladieux P."/>
            <person name="Thoren M.H."/>
            <person name="Johannesson H."/>
        </authorList>
    </citation>
    <scope>NUCLEOTIDE SEQUENCE</scope>
    <source>
        <strain evidence="3">PSN324</strain>
    </source>
</reference>
<feature type="region of interest" description="Disordered" evidence="1">
    <location>
        <begin position="169"/>
        <end position="211"/>
    </location>
</feature>
<feature type="domain" description="Clr5" evidence="2">
    <location>
        <begin position="1"/>
        <end position="54"/>
    </location>
</feature>
<feature type="compositionally biased region" description="Polar residues" evidence="1">
    <location>
        <begin position="183"/>
        <end position="211"/>
    </location>
</feature>
<evidence type="ECO:0000313" key="3">
    <source>
        <dbReference type="EMBL" id="KAK4463833.1"/>
    </source>
</evidence>
<dbReference type="Proteomes" id="UP001321749">
    <property type="component" value="Unassembled WGS sequence"/>
</dbReference>
<keyword evidence="4" id="KW-1185">Reference proteome</keyword>